<dbReference type="Gene3D" id="3.40.50.200">
    <property type="entry name" value="Peptidase S8/S53 domain"/>
    <property type="match status" value="1"/>
</dbReference>
<feature type="binding site" evidence="15">
    <location>
        <position position="586"/>
    </location>
    <ligand>
        <name>Ca(2+)</name>
        <dbReference type="ChEBI" id="CHEBI:29108"/>
    </ligand>
</feature>
<dbReference type="FunFam" id="3.40.50.200:FF:000015">
    <property type="entry name" value="Tripeptidyl peptidase A"/>
    <property type="match status" value="1"/>
</dbReference>
<evidence type="ECO:0000256" key="8">
    <source>
        <dbReference type="ARBA" id="ARBA00022729"/>
    </source>
</evidence>
<dbReference type="Pfam" id="PF00082">
    <property type="entry name" value="Peptidase_S8"/>
    <property type="match status" value="1"/>
</dbReference>
<feature type="binding site" evidence="15">
    <location>
        <position position="566"/>
    </location>
    <ligand>
        <name>Ca(2+)</name>
        <dbReference type="ChEBI" id="CHEBI:29108"/>
    </ligand>
</feature>
<evidence type="ECO:0000256" key="13">
    <source>
        <dbReference type="ARBA" id="ARBA00023145"/>
    </source>
</evidence>
<protein>
    <recommendedName>
        <fullName evidence="4">tripeptidyl-peptidase II</fullName>
        <ecNumber evidence="4">3.4.14.10</ecNumber>
    </recommendedName>
</protein>
<evidence type="ECO:0000256" key="10">
    <source>
        <dbReference type="ARBA" id="ARBA00022825"/>
    </source>
</evidence>
<feature type="active site" description="Charge relay system" evidence="15">
    <location>
        <position position="299"/>
    </location>
</feature>
<keyword evidence="5" id="KW-0964">Secreted</keyword>
<dbReference type="GO" id="GO:0006508">
    <property type="term" value="P:proteolysis"/>
    <property type="evidence" value="ECO:0007669"/>
    <property type="project" value="UniProtKB-KW"/>
</dbReference>
<evidence type="ECO:0000256" key="5">
    <source>
        <dbReference type="ARBA" id="ARBA00022525"/>
    </source>
</evidence>
<evidence type="ECO:0000256" key="9">
    <source>
        <dbReference type="ARBA" id="ARBA00022801"/>
    </source>
</evidence>
<organism evidence="18 19">
    <name type="scientific">Malassezia equina</name>
    <dbReference type="NCBI Taxonomy" id="1381935"/>
    <lineage>
        <taxon>Eukaryota</taxon>
        <taxon>Fungi</taxon>
        <taxon>Dikarya</taxon>
        <taxon>Basidiomycota</taxon>
        <taxon>Ustilaginomycotina</taxon>
        <taxon>Malasseziomycetes</taxon>
        <taxon>Malasseziales</taxon>
        <taxon>Malasseziaceae</taxon>
        <taxon>Malassezia</taxon>
    </lineage>
</organism>
<evidence type="ECO:0000256" key="12">
    <source>
        <dbReference type="ARBA" id="ARBA00023026"/>
    </source>
</evidence>
<dbReference type="InterPro" id="IPR015366">
    <property type="entry name" value="S53_propep"/>
</dbReference>
<dbReference type="GO" id="GO:0046872">
    <property type="term" value="F:metal ion binding"/>
    <property type="evidence" value="ECO:0007669"/>
    <property type="project" value="UniProtKB-UniRule"/>
</dbReference>
<keyword evidence="11 15" id="KW-0106">Calcium</keyword>
<evidence type="ECO:0000313" key="19">
    <source>
        <dbReference type="Proteomes" id="UP001214415"/>
    </source>
</evidence>
<keyword evidence="7 15" id="KW-0479">Metal-binding</keyword>
<evidence type="ECO:0000256" key="16">
    <source>
        <dbReference type="SAM" id="SignalP"/>
    </source>
</evidence>
<dbReference type="AlphaFoldDB" id="A0AAF0IXK0"/>
<evidence type="ECO:0000259" key="17">
    <source>
        <dbReference type="PROSITE" id="PS51695"/>
    </source>
</evidence>
<evidence type="ECO:0000256" key="1">
    <source>
        <dbReference type="ARBA" id="ARBA00001910"/>
    </source>
</evidence>
<reference evidence="18" key="1">
    <citation type="submission" date="2023-03" db="EMBL/GenBank/DDBJ databases">
        <title>Mating type loci evolution in Malassezia.</title>
        <authorList>
            <person name="Coelho M.A."/>
        </authorList>
    </citation>
    <scope>NUCLEOTIDE SEQUENCE</scope>
    <source>
        <strain evidence="18">CBS 12830</strain>
    </source>
</reference>
<keyword evidence="13" id="KW-0865">Zymogen</keyword>
<evidence type="ECO:0000256" key="3">
    <source>
        <dbReference type="ARBA" id="ARBA00004239"/>
    </source>
</evidence>
<dbReference type="EMBL" id="CP119900">
    <property type="protein sequence ID" value="WFD21846.1"/>
    <property type="molecule type" value="Genomic_DNA"/>
</dbReference>
<dbReference type="SUPFAM" id="SSF54897">
    <property type="entry name" value="Protease propeptides/inhibitors"/>
    <property type="match status" value="1"/>
</dbReference>
<gene>
    <name evidence="18" type="ORF">MEQU1_000502</name>
</gene>
<keyword evidence="10 15" id="KW-0720">Serine protease</keyword>
<dbReference type="GO" id="GO:0005576">
    <property type="term" value="C:extracellular region"/>
    <property type="evidence" value="ECO:0007669"/>
    <property type="project" value="UniProtKB-SubCell"/>
</dbReference>
<dbReference type="Proteomes" id="UP001214415">
    <property type="component" value="Chromosome 1"/>
</dbReference>
<evidence type="ECO:0000256" key="4">
    <source>
        <dbReference type="ARBA" id="ARBA00012462"/>
    </source>
</evidence>
<sequence length="608" mass="67304">MRVQAWLAVLAPLAVASCVMGYASDYVVKEDVVVPHGWVRRAPAHSDEQVPLSIALRTNANERVVDALQRTSDPDSDEYLHHRTKEEVLDLLRPAKHTQTRVLRWLMEHGIDESEISYSAAGDVLYFSASVAEASELLGGAVFNMFERRETGERSVRTTKYSVPHSVAQHIEYVGGSTTYFPSIKAHRRMAEYIGEVSWDEVAKTDTMKKPPGVPDSCNVAHVTSLCLREFYGMHNYTPQSHLSHIGIVGYLGENANYDDMRLFLQRERPDAYKGHATFDYVTLGGAHNVQNVSKAGGEANLDVQTVQGVVWPMRTTYYLTGTKPPFKKDRVTPKNTNEPYMVFLEHMMGLDDSDLPPVLTTSYGDDEQTVPEPYARRACTLMAALGLRGTSVLFSSGDEGVGGQHKEDCVSNDRRHRPTFLPEFPASCPWVTTVGATYKFDPEVVTVKNYTFITSGGGFSRYFPRPFYQEHAVHKYLSVYQGDKDENLYNPLGRAYPDVSAQGSRFVIALNGKFTLISGTSASTPLFASLVALLNDARFAQGRPSLGFLNPLLYKRLADTPGFRDVISGSAIGCGGRTGFEAQHGWDPVTGLGTPYFPELLQAVLAL</sequence>
<feature type="signal peptide" evidence="16">
    <location>
        <begin position="1"/>
        <end position="16"/>
    </location>
</feature>
<feature type="active site" description="Charge relay system" evidence="15">
    <location>
        <position position="303"/>
    </location>
</feature>
<evidence type="ECO:0000256" key="6">
    <source>
        <dbReference type="ARBA" id="ARBA00022670"/>
    </source>
</evidence>
<dbReference type="InterPro" id="IPR000209">
    <property type="entry name" value="Peptidase_S8/S53_dom"/>
</dbReference>
<evidence type="ECO:0000256" key="2">
    <source>
        <dbReference type="ARBA" id="ARBA00002451"/>
    </source>
</evidence>
<comment type="function">
    <text evidence="2">Secreted tripeptidyl-peptidase which degrades proteins at acidic pHs and is involved in virulence.</text>
</comment>
<keyword evidence="14" id="KW-0325">Glycoprotein</keyword>
<dbReference type="InterPro" id="IPR050819">
    <property type="entry name" value="Tripeptidyl-peptidase_I"/>
</dbReference>
<dbReference type="PANTHER" id="PTHR14218:SF15">
    <property type="entry name" value="TRIPEPTIDYL-PEPTIDASE 1"/>
    <property type="match status" value="1"/>
</dbReference>
<evidence type="ECO:0000256" key="11">
    <source>
        <dbReference type="ARBA" id="ARBA00022837"/>
    </source>
</evidence>
<dbReference type="CDD" id="cd04056">
    <property type="entry name" value="Peptidases_S53"/>
    <property type="match status" value="1"/>
</dbReference>
<name>A0AAF0IXK0_9BASI</name>
<feature type="domain" description="Peptidase S53" evidence="17">
    <location>
        <begin position="222"/>
        <end position="608"/>
    </location>
</feature>
<dbReference type="InterPro" id="IPR030400">
    <property type="entry name" value="Sedolisin_dom"/>
</dbReference>
<dbReference type="SUPFAM" id="SSF52743">
    <property type="entry name" value="Subtilisin-like"/>
    <property type="match status" value="1"/>
</dbReference>
<keyword evidence="6 15" id="KW-0645">Protease</keyword>
<keyword evidence="9 15" id="KW-0378">Hydrolase</keyword>
<dbReference type="EC" id="3.4.14.10" evidence="4"/>
<dbReference type="PANTHER" id="PTHR14218">
    <property type="entry name" value="PROTEASE S8 TRIPEPTIDYL PEPTIDASE I CLN2"/>
    <property type="match status" value="1"/>
</dbReference>
<keyword evidence="19" id="KW-1185">Reference proteome</keyword>
<dbReference type="Pfam" id="PF09286">
    <property type="entry name" value="Pro-kuma_activ"/>
    <property type="match status" value="1"/>
</dbReference>
<evidence type="ECO:0000256" key="14">
    <source>
        <dbReference type="ARBA" id="ARBA00023180"/>
    </source>
</evidence>
<comment type="subcellular location">
    <subcellularLocation>
        <location evidence="3">Secreted</location>
        <location evidence="3">Extracellular space</location>
    </subcellularLocation>
</comment>
<keyword evidence="12" id="KW-0843">Virulence</keyword>
<dbReference type="GO" id="GO:0004252">
    <property type="term" value="F:serine-type endopeptidase activity"/>
    <property type="evidence" value="ECO:0007669"/>
    <property type="project" value="UniProtKB-UniRule"/>
</dbReference>
<accession>A0AAF0IXK0</accession>
<comment type="catalytic activity">
    <reaction evidence="1">
        <text>Release of an N-terminal tripeptide from a polypeptide.</text>
        <dbReference type="EC" id="3.4.14.10"/>
    </reaction>
</comment>
<feature type="binding site" evidence="15">
    <location>
        <position position="588"/>
    </location>
    <ligand>
        <name>Ca(2+)</name>
        <dbReference type="ChEBI" id="CHEBI:29108"/>
    </ligand>
</feature>
<dbReference type="SMART" id="SM00944">
    <property type="entry name" value="Pro-kuma_activ"/>
    <property type="match status" value="1"/>
</dbReference>
<evidence type="ECO:0000256" key="7">
    <source>
        <dbReference type="ARBA" id="ARBA00022723"/>
    </source>
</evidence>
<comment type="cofactor">
    <cofactor evidence="15">
        <name>Ca(2+)</name>
        <dbReference type="ChEBI" id="CHEBI:29108"/>
    </cofactor>
    <text evidence="15">Binds 1 Ca(2+) ion per subunit.</text>
</comment>
<proteinExistence type="predicted"/>
<dbReference type="PROSITE" id="PS51257">
    <property type="entry name" value="PROKAR_LIPOPROTEIN"/>
    <property type="match status" value="1"/>
</dbReference>
<dbReference type="CDD" id="cd11377">
    <property type="entry name" value="Pro-peptidase_S53"/>
    <property type="match status" value="1"/>
</dbReference>
<evidence type="ECO:0000256" key="15">
    <source>
        <dbReference type="PROSITE-ProRule" id="PRU01032"/>
    </source>
</evidence>
<keyword evidence="8 16" id="KW-0732">Signal</keyword>
<feature type="chain" id="PRO_5042100175" description="tripeptidyl-peptidase II" evidence="16">
    <location>
        <begin position="17"/>
        <end position="608"/>
    </location>
</feature>
<feature type="active site" description="Charge relay system" evidence="15">
    <location>
        <position position="522"/>
    </location>
</feature>
<dbReference type="PROSITE" id="PS51695">
    <property type="entry name" value="SEDOLISIN"/>
    <property type="match status" value="1"/>
</dbReference>
<evidence type="ECO:0000313" key="18">
    <source>
        <dbReference type="EMBL" id="WFD21846.1"/>
    </source>
</evidence>
<feature type="binding site" evidence="15">
    <location>
        <position position="567"/>
    </location>
    <ligand>
        <name>Ca(2+)</name>
        <dbReference type="ChEBI" id="CHEBI:29108"/>
    </ligand>
</feature>
<dbReference type="GO" id="GO:0008240">
    <property type="term" value="F:tripeptidyl-peptidase activity"/>
    <property type="evidence" value="ECO:0007669"/>
    <property type="project" value="UniProtKB-EC"/>
</dbReference>
<dbReference type="InterPro" id="IPR036852">
    <property type="entry name" value="Peptidase_S8/S53_dom_sf"/>
</dbReference>